<keyword evidence="1" id="KW-0472">Membrane</keyword>
<feature type="transmembrane region" description="Helical" evidence="1">
    <location>
        <begin position="17"/>
        <end position="40"/>
    </location>
</feature>
<evidence type="ECO:0000256" key="1">
    <source>
        <dbReference type="SAM" id="Phobius"/>
    </source>
</evidence>
<name>A0A369Z6Q7_HAEPH</name>
<protein>
    <submittedName>
        <fullName evidence="2">Uncharacterized protein</fullName>
    </submittedName>
</protein>
<reference evidence="2 3" key="1">
    <citation type="submission" date="2018-05" db="EMBL/GenBank/DDBJ databases">
        <title>Draft Genome Sequences for a Diverse set of 7 Haemophilus Species.</title>
        <authorList>
            <person name="Nichols M."/>
            <person name="Topaz N."/>
            <person name="Wang X."/>
            <person name="Wang X."/>
            <person name="Boxrud D."/>
        </authorList>
    </citation>
    <scope>NUCLEOTIDE SEQUENCE [LARGE SCALE GENOMIC DNA]</scope>
    <source>
        <strain evidence="2 3">C2010039593</strain>
    </source>
</reference>
<dbReference type="Proteomes" id="UP000253999">
    <property type="component" value="Unassembled WGS sequence"/>
</dbReference>
<dbReference type="EMBL" id="QEQD01000012">
    <property type="protein sequence ID" value="RDF00141.1"/>
    <property type="molecule type" value="Genomic_DNA"/>
</dbReference>
<evidence type="ECO:0000313" key="3">
    <source>
        <dbReference type="Proteomes" id="UP000253999"/>
    </source>
</evidence>
<keyword evidence="1" id="KW-1133">Transmembrane helix</keyword>
<dbReference type="AlphaFoldDB" id="A0A369Z6Q7"/>
<proteinExistence type="predicted"/>
<sequence>MLVFLVWFSEVIVTLKLMFAAALSGLLGVLLIWIVIAVVWSTDRIGNPAMVNLKAQYKKIVGLILTFSVLTAITPSQKTYYAMLGVYAGQEIIANPKAQALLDKSIKAIEVQLDSVINKNQEK</sequence>
<dbReference type="RefSeq" id="WP_111313628.1">
    <property type="nucleotide sequence ID" value="NZ_QEQD01000012.1"/>
</dbReference>
<keyword evidence="1" id="KW-0812">Transmembrane</keyword>
<comment type="caution">
    <text evidence="2">The sequence shown here is derived from an EMBL/GenBank/DDBJ whole genome shotgun (WGS) entry which is preliminary data.</text>
</comment>
<feature type="transmembrane region" description="Helical" evidence="1">
    <location>
        <begin position="60"/>
        <end position="77"/>
    </location>
</feature>
<organism evidence="2 3">
    <name type="scientific">Haemophilus parahaemolyticus</name>
    <dbReference type="NCBI Taxonomy" id="735"/>
    <lineage>
        <taxon>Bacteria</taxon>
        <taxon>Pseudomonadati</taxon>
        <taxon>Pseudomonadota</taxon>
        <taxon>Gammaproteobacteria</taxon>
        <taxon>Pasteurellales</taxon>
        <taxon>Pasteurellaceae</taxon>
        <taxon>Haemophilus</taxon>
    </lineage>
</organism>
<accession>A0A369Z6Q7</accession>
<gene>
    <name evidence="2" type="ORF">DPV98_10095</name>
</gene>
<evidence type="ECO:0000313" key="2">
    <source>
        <dbReference type="EMBL" id="RDF00141.1"/>
    </source>
</evidence>